<sequence length="402" mass="44774">MLSVAGSGTAGAAVGVTFGNVTTTDVRGVLERRYRSYAAGRPATPFAITSDGGPGHVIGAGEPAFTITVADARGARALASLDQFGVAVSYLRGWLDVDGDVAAALRMRDFFTDLHPLAWAARFAPALLRPGRRQAADDRDIAHHYDEDPDFFLTFLDTRHRCYTEGVFAADDEPLEDAVTRKLDLALTAIGVGPGDHVLEVGGGWGAFAEHAARRGINVTTLTLSVESERFLNSLFEREGLEVRVIREHLLGHTPDRRYDAVVNMGVTEHLPDYRRTLRAYARALRPGGRVYCDALAMRRKHSASTFMKRYIYPGSSTPLLLHQYLRHVARSPFELLSIADDRHNYHLTCREWARRLDAARDEIVQRWGDPLYRRFRLFLWGSAAGFDTGLVQAYRWVLHLP</sequence>
<dbReference type="InterPro" id="IPR029063">
    <property type="entry name" value="SAM-dependent_MTases_sf"/>
</dbReference>
<keyword evidence="4" id="KW-0949">S-adenosyl-L-methionine</keyword>
<dbReference type="GO" id="GO:0008610">
    <property type="term" value="P:lipid biosynthetic process"/>
    <property type="evidence" value="ECO:0007669"/>
    <property type="project" value="InterPro"/>
</dbReference>
<dbReference type="AlphaFoldDB" id="A0A1C6UHW4"/>
<dbReference type="InterPro" id="IPR050723">
    <property type="entry name" value="CFA/CMAS"/>
</dbReference>
<dbReference type="InterPro" id="IPR003333">
    <property type="entry name" value="CMAS"/>
</dbReference>
<dbReference type="PIRSF" id="PIRSF003085">
    <property type="entry name" value="CMAS"/>
    <property type="match status" value="1"/>
</dbReference>
<dbReference type="GO" id="GO:0008168">
    <property type="term" value="F:methyltransferase activity"/>
    <property type="evidence" value="ECO:0007669"/>
    <property type="project" value="UniProtKB-KW"/>
</dbReference>
<keyword evidence="3" id="KW-0808">Transferase</keyword>
<organism evidence="6 7">
    <name type="scientific">Micromonospora yangpuensis</name>
    <dbReference type="NCBI Taxonomy" id="683228"/>
    <lineage>
        <taxon>Bacteria</taxon>
        <taxon>Bacillati</taxon>
        <taxon>Actinomycetota</taxon>
        <taxon>Actinomycetes</taxon>
        <taxon>Micromonosporales</taxon>
        <taxon>Micromonosporaceae</taxon>
        <taxon>Micromonospora</taxon>
    </lineage>
</organism>
<dbReference type="SUPFAM" id="SSF53335">
    <property type="entry name" value="S-adenosyl-L-methionine-dependent methyltransferases"/>
    <property type="match status" value="1"/>
</dbReference>
<evidence type="ECO:0000256" key="3">
    <source>
        <dbReference type="ARBA" id="ARBA00022679"/>
    </source>
</evidence>
<evidence type="ECO:0000256" key="1">
    <source>
        <dbReference type="ARBA" id="ARBA00010815"/>
    </source>
</evidence>
<evidence type="ECO:0000313" key="7">
    <source>
        <dbReference type="Proteomes" id="UP000198937"/>
    </source>
</evidence>
<evidence type="ECO:0000313" key="6">
    <source>
        <dbReference type="EMBL" id="SCL53544.1"/>
    </source>
</evidence>
<dbReference type="CDD" id="cd02440">
    <property type="entry name" value="AdoMet_MTases"/>
    <property type="match status" value="1"/>
</dbReference>
<evidence type="ECO:0000256" key="2">
    <source>
        <dbReference type="ARBA" id="ARBA00022603"/>
    </source>
</evidence>
<keyword evidence="2" id="KW-0489">Methyltransferase</keyword>
<comment type="similarity">
    <text evidence="1">Belongs to the CFA/CMAS family.</text>
</comment>
<keyword evidence="7" id="KW-1185">Reference proteome</keyword>
<evidence type="ECO:0000256" key="5">
    <source>
        <dbReference type="ARBA" id="ARBA00023098"/>
    </source>
</evidence>
<dbReference type="OrthoDB" id="9782855at2"/>
<name>A0A1C6UHW4_9ACTN</name>
<dbReference type="EMBL" id="FMIA01000002">
    <property type="protein sequence ID" value="SCL53544.1"/>
    <property type="molecule type" value="Genomic_DNA"/>
</dbReference>
<dbReference type="PANTHER" id="PTHR43667">
    <property type="entry name" value="CYCLOPROPANE-FATTY-ACYL-PHOSPHOLIPID SYNTHASE"/>
    <property type="match status" value="1"/>
</dbReference>
<gene>
    <name evidence="6" type="ORF">GA0070617_2396</name>
</gene>
<proteinExistence type="inferred from homology"/>
<reference evidence="6 7" key="1">
    <citation type="submission" date="2016-06" db="EMBL/GenBank/DDBJ databases">
        <authorList>
            <person name="Kjaerup R.B."/>
            <person name="Dalgaard T.S."/>
            <person name="Juul-Madsen H.R."/>
        </authorList>
    </citation>
    <scope>NUCLEOTIDE SEQUENCE [LARGE SCALE GENOMIC DNA]</scope>
    <source>
        <strain evidence="6 7">DSM 45577</strain>
    </source>
</reference>
<dbReference type="Proteomes" id="UP000198937">
    <property type="component" value="Unassembled WGS sequence"/>
</dbReference>
<accession>A0A1C6UHW4</accession>
<evidence type="ECO:0000256" key="4">
    <source>
        <dbReference type="ARBA" id="ARBA00022691"/>
    </source>
</evidence>
<keyword evidence="5" id="KW-0443">Lipid metabolism</keyword>
<dbReference type="STRING" id="683228.GA0070617_2396"/>
<dbReference type="Pfam" id="PF02353">
    <property type="entry name" value="CMAS"/>
    <property type="match status" value="1"/>
</dbReference>
<dbReference type="GO" id="GO:0032259">
    <property type="term" value="P:methylation"/>
    <property type="evidence" value="ECO:0007669"/>
    <property type="project" value="UniProtKB-KW"/>
</dbReference>
<dbReference type="PANTHER" id="PTHR43667:SF1">
    <property type="entry name" value="CYCLOPROPANE-FATTY-ACYL-PHOSPHOLIPID SYNTHASE"/>
    <property type="match status" value="1"/>
</dbReference>
<dbReference type="Gene3D" id="3.40.50.150">
    <property type="entry name" value="Vaccinia Virus protein VP39"/>
    <property type="match status" value="1"/>
</dbReference>
<protein>
    <submittedName>
        <fullName evidence="6">Cyclopropane-fatty-acyl-phospholipid synthase</fullName>
    </submittedName>
</protein>